<accession>A0ABS4A8F7</accession>
<sequence>MTLRLNFEWEEAPGAKTLSKAGNLRPANEFADAPAKQTARQSAFYRNLIRLAEQTGEKSLPITFQTSDGQLRRMDYGCIKIAEHAGFIEAIENASRGVVEFVTLKWNPSL</sequence>
<keyword evidence="2" id="KW-1185">Reference proteome</keyword>
<dbReference type="EMBL" id="JAGIKT010000124">
    <property type="protein sequence ID" value="MBP0116265.1"/>
    <property type="molecule type" value="Genomic_DNA"/>
</dbReference>
<organism evidence="1 2">
    <name type="scientific">Bradyrhizobium vignae</name>
    <dbReference type="NCBI Taxonomy" id="1549949"/>
    <lineage>
        <taxon>Bacteria</taxon>
        <taxon>Pseudomonadati</taxon>
        <taxon>Pseudomonadota</taxon>
        <taxon>Alphaproteobacteria</taxon>
        <taxon>Hyphomicrobiales</taxon>
        <taxon>Nitrobacteraceae</taxon>
        <taxon>Bradyrhizobium</taxon>
    </lineage>
</organism>
<comment type="caution">
    <text evidence="1">The sequence shown here is derived from an EMBL/GenBank/DDBJ whole genome shotgun (WGS) entry which is preliminary data.</text>
</comment>
<name>A0ABS4A8F7_9BRAD</name>
<dbReference type="RefSeq" id="WP_209296642.1">
    <property type="nucleotide sequence ID" value="NZ_JAGIKT010000124.1"/>
</dbReference>
<gene>
    <name evidence="1" type="ORF">JWS04_35465</name>
</gene>
<reference evidence="1 2" key="1">
    <citation type="submission" date="2021-03" db="EMBL/GenBank/DDBJ databases">
        <title>Genome Sequence of Bradyrhizobium vignae strain ISRA400.</title>
        <authorList>
            <person name="Tisa L.S."/>
            <person name="Svistoonoff S."/>
            <person name="Hocher V."/>
            <person name="Fall S."/>
            <person name="Zaiya A."/>
            <person name="Naing D."/>
            <person name="Niang N."/>
            <person name="Diouf A."/>
            <person name="Dasylva M.C."/>
            <person name="Toure O."/>
            <person name="Gueye M."/>
            <person name="Gully D."/>
            <person name="Tisseyre P."/>
            <person name="Simpson S."/>
            <person name="Morris K."/>
            <person name="Thomas W.K."/>
        </authorList>
    </citation>
    <scope>NUCLEOTIDE SEQUENCE [LARGE SCALE GENOMIC DNA]</scope>
    <source>
        <strain evidence="1 2">ISRA400</strain>
    </source>
</reference>
<proteinExistence type="predicted"/>
<dbReference type="Proteomes" id="UP000669317">
    <property type="component" value="Unassembled WGS sequence"/>
</dbReference>
<evidence type="ECO:0000313" key="1">
    <source>
        <dbReference type="EMBL" id="MBP0116265.1"/>
    </source>
</evidence>
<protein>
    <submittedName>
        <fullName evidence="1">Uncharacterized protein</fullName>
    </submittedName>
</protein>
<evidence type="ECO:0000313" key="2">
    <source>
        <dbReference type="Proteomes" id="UP000669317"/>
    </source>
</evidence>